<proteinExistence type="predicted"/>
<gene>
    <name evidence="2" type="ORF">GYMLUDRAFT_1000242</name>
</gene>
<evidence type="ECO:0000313" key="2">
    <source>
        <dbReference type="EMBL" id="KIK60253.1"/>
    </source>
</evidence>
<name>A0A0D0CW10_9AGAR</name>
<evidence type="ECO:0000256" key="1">
    <source>
        <dbReference type="SAM" id="MobiDB-lite"/>
    </source>
</evidence>
<organism evidence="2 3">
    <name type="scientific">Collybiopsis luxurians FD-317 M1</name>
    <dbReference type="NCBI Taxonomy" id="944289"/>
    <lineage>
        <taxon>Eukaryota</taxon>
        <taxon>Fungi</taxon>
        <taxon>Dikarya</taxon>
        <taxon>Basidiomycota</taxon>
        <taxon>Agaricomycotina</taxon>
        <taxon>Agaricomycetes</taxon>
        <taxon>Agaricomycetidae</taxon>
        <taxon>Agaricales</taxon>
        <taxon>Marasmiineae</taxon>
        <taxon>Omphalotaceae</taxon>
        <taxon>Collybiopsis</taxon>
        <taxon>Collybiopsis luxurians</taxon>
    </lineage>
</organism>
<dbReference type="OrthoDB" id="2953744at2759"/>
<reference evidence="2 3" key="1">
    <citation type="submission" date="2014-04" db="EMBL/GenBank/DDBJ databases">
        <title>Evolutionary Origins and Diversification of the Mycorrhizal Mutualists.</title>
        <authorList>
            <consortium name="DOE Joint Genome Institute"/>
            <consortium name="Mycorrhizal Genomics Consortium"/>
            <person name="Kohler A."/>
            <person name="Kuo A."/>
            <person name="Nagy L.G."/>
            <person name="Floudas D."/>
            <person name="Copeland A."/>
            <person name="Barry K.W."/>
            <person name="Cichocki N."/>
            <person name="Veneault-Fourrey C."/>
            <person name="LaButti K."/>
            <person name="Lindquist E.A."/>
            <person name="Lipzen A."/>
            <person name="Lundell T."/>
            <person name="Morin E."/>
            <person name="Murat C."/>
            <person name="Riley R."/>
            <person name="Ohm R."/>
            <person name="Sun H."/>
            <person name="Tunlid A."/>
            <person name="Henrissat B."/>
            <person name="Grigoriev I.V."/>
            <person name="Hibbett D.S."/>
            <person name="Martin F."/>
        </authorList>
    </citation>
    <scope>NUCLEOTIDE SEQUENCE [LARGE SCALE GENOMIC DNA]</scope>
    <source>
        <strain evidence="2 3">FD-317 M1</strain>
    </source>
</reference>
<dbReference type="HOGENOM" id="CLU_839527_0_0_1"/>
<feature type="region of interest" description="Disordered" evidence="1">
    <location>
        <begin position="189"/>
        <end position="232"/>
    </location>
</feature>
<keyword evidence="3" id="KW-1185">Reference proteome</keyword>
<dbReference type="Proteomes" id="UP000053593">
    <property type="component" value="Unassembled WGS sequence"/>
</dbReference>
<dbReference type="Pfam" id="PF14223">
    <property type="entry name" value="Retrotran_gag_2"/>
    <property type="match status" value="1"/>
</dbReference>
<accession>A0A0D0CW10</accession>
<dbReference type="EMBL" id="KN834776">
    <property type="protein sequence ID" value="KIK60253.1"/>
    <property type="molecule type" value="Genomic_DNA"/>
</dbReference>
<protein>
    <submittedName>
        <fullName evidence="2">Uncharacterized protein</fullName>
    </submittedName>
</protein>
<feature type="compositionally biased region" description="Basic and acidic residues" evidence="1">
    <location>
        <begin position="189"/>
        <end position="198"/>
    </location>
</feature>
<evidence type="ECO:0000313" key="3">
    <source>
        <dbReference type="Proteomes" id="UP000053593"/>
    </source>
</evidence>
<sequence length="331" mass="36799">MFEESLLRNDKAICIIKEHLAPEQIALIENLTDSKAVWKALEDAHKGTSTGLNAFYTKCGMMDKRYNDGDNMQGHINFFILENKKLSTSDAFSDEFLAQLMLMSLPRNDSTWETFTIVTLSAITATNKLSTTFLSTWLMEEYNWLTSPNSIESANIAQSGKRQKPNQKKSKKDWCGYCHKGLHAEKDCRKKKADHQEKAPVPQASGRSRHAATANAASHSDSKSDSDNESPQANIASVFSEFPDHSHGNSSIHVFLSSSTIAFLAKSNNEESYIDSGCSCHISPCHKWFVDSSYTKLDSPIPTHLGDASTIMATHKVSKLKVDSTAYKHIP</sequence>
<dbReference type="AlphaFoldDB" id="A0A0D0CW10"/>